<dbReference type="GO" id="GO:0003910">
    <property type="term" value="F:DNA ligase (ATP) activity"/>
    <property type="evidence" value="ECO:0007669"/>
    <property type="project" value="UniProtKB-EC"/>
</dbReference>
<comment type="similarity">
    <text evidence="1">Belongs to the ATP-dependent DNA ligase family.</text>
</comment>
<dbReference type="AlphaFoldDB" id="A0A8J4DJH6"/>
<dbReference type="GO" id="GO:0006310">
    <property type="term" value="P:DNA recombination"/>
    <property type="evidence" value="ECO:0007669"/>
    <property type="project" value="InterPro"/>
</dbReference>
<dbReference type="InterPro" id="IPR012309">
    <property type="entry name" value="DNA_ligase_ATP-dep_C"/>
</dbReference>
<dbReference type="Gene3D" id="2.40.50.140">
    <property type="entry name" value="Nucleic acid-binding proteins"/>
    <property type="match status" value="1"/>
</dbReference>
<comment type="catalytic activity">
    <reaction evidence="4">
        <text>ATP + (deoxyribonucleotide)n-3'-hydroxyl + 5'-phospho-(deoxyribonucleotide)m = (deoxyribonucleotide)n+m + AMP + diphosphate.</text>
        <dbReference type="EC" id="6.5.1.1"/>
    </reaction>
</comment>
<keyword evidence="8" id="KW-1185">Reference proteome</keyword>
<dbReference type="InterPro" id="IPR014146">
    <property type="entry name" value="LigD_ligase_dom"/>
</dbReference>
<dbReference type="GO" id="GO:0005524">
    <property type="term" value="F:ATP binding"/>
    <property type="evidence" value="ECO:0007669"/>
    <property type="project" value="InterPro"/>
</dbReference>
<dbReference type="NCBIfam" id="TIGR02779">
    <property type="entry name" value="NHEJ_ligase_lig"/>
    <property type="match status" value="1"/>
</dbReference>
<dbReference type="PROSITE" id="PS50160">
    <property type="entry name" value="DNA_LIGASE_A3"/>
    <property type="match status" value="1"/>
</dbReference>
<sequence>MLATAGPAPRGPGWAYEFKWDGVRAVVHLLGGRVQAFSRNDRDITASYPELAEVAALLAGHDAVLDGEIVALDAAGRPSFAQLQRRMHVHDPAASLVAQVPVRYYVFDLMHLDGEDLTGLPYRRRRELLDALGPAGDVVQVPEVFAGADPAAVTAAAAARGLEGVVAKRLDAVYRPGQRSPSWVKVPFSHHQEVVVAGWKPGTGRRAGTIGSLVLAVTGPDGTLSFAGGVGTGFTDAMLRDLQRQLGPLERRSAPLVVPREHARGVRWVEPVLVGEVAYRNWTPDGRLRHPSWRGLRPDRTPAEARRPEGGPAGDAVPPSASVAGAMQTRDGRWRVDIMHRGASRWYRLSHDDNTFDWLDLADVERILHGVDVDLGDLVDAPVAGGRLSA</sequence>
<dbReference type="PROSITE" id="PS00697">
    <property type="entry name" value="DNA_LIGASE_A1"/>
    <property type="match status" value="1"/>
</dbReference>
<evidence type="ECO:0000256" key="5">
    <source>
        <dbReference type="SAM" id="MobiDB-lite"/>
    </source>
</evidence>
<organism evidence="7 8">
    <name type="scientific">Spirilliplanes yamanashiensis</name>
    <dbReference type="NCBI Taxonomy" id="42233"/>
    <lineage>
        <taxon>Bacteria</taxon>
        <taxon>Bacillati</taxon>
        <taxon>Actinomycetota</taxon>
        <taxon>Actinomycetes</taxon>
        <taxon>Micromonosporales</taxon>
        <taxon>Micromonosporaceae</taxon>
        <taxon>Spirilliplanes</taxon>
    </lineage>
</organism>
<evidence type="ECO:0000313" key="7">
    <source>
        <dbReference type="EMBL" id="GIJ03000.1"/>
    </source>
</evidence>
<feature type="domain" description="ATP-dependent DNA ligase family profile" evidence="6">
    <location>
        <begin position="95"/>
        <end position="219"/>
    </location>
</feature>
<dbReference type="InterPro" id="IPR012340">
    <property type="entry name" value="NA-bd_OB-fold"/>
</dbReference>
<dbReference type="SUPFAM" id="SSF56091">
    <property type="entry name" value="DNA ligase/mRNA capping enzyme, catalytic domain"/>
    <property type="match status" value="1"/>
</dbReference>
<dbReference type="Gene3D" id="3.30.470.30">
    <property type="entry name" value="DNA ligase/mRNA capping enzyme"/>
    <property type="match status" value="1"/>
</dbReference>
<dbReference type="PANTHER" id="PTHR45674">
    <property type="entry name" value="DNA LIGASE 1/3 FAMILY MEMBER"/>
    <property type="match status" value="1"/>
</dbReference>
<dbReference type="InterPro" id="IPR016059">
    <property type="entry name" value="DNA_ligase_ATP-dep_CS"/>
</dbReference>
<proteinExistence type="inferred from homology"/>
<evidence type="ECO:0000259" key="6">
    <source>
        <dbReference type="PROSITE" id="PS50160"/>
    </source>
</evidence>
<reference evidence="7" key="1">
    <citation type="submission" date="2021-01" db="EMBL/GenBank/DDBJ databases">
        <title>Whole genome shotgun sequence of Spirilliplanes yamanashiensis NBRC 15828.</title>
        <authorList>
            <person name="Komaki H."/>
            <person name="Tamura T."/>
        </authorList>
    </citation>
    <scope>NUCLEOTIDE SEQUENCE</scope>
    <source>
        <strain evidence="7">NBRC 15828</strain>
    </source>
</reference>
<gene>
    <name evidence="7" type="ORF">Sya03_23520</name>
</gene>
<dbReference type="Pfam" id="PF04679">
    <property type="entry name" value="DNA_ligase_A_C"/>
    <property type="match status" value="1"/>
</dbReference>
<evidence type="ECO:0000256" key="2">
    <source>
        <dbReference type="ARBA" id="ARBA00012727"/>
    </source>
</evidence>
<dbReference type="Pfam" id="PF01068">
    <property type="entry name" value="DNA_ligase_A_M"/>
    <property type="match status" value="1"/>
</dbReference>
<dbReference type="GO" id="GO:0006281">
    <property type="term" value="P:DNA repair"/>
    <property type="evidence" value="ECO:0007669"/>
    <property type="project" value="InterPro"/>
</dbReference>
<evidence type="ECO:0000256" key="1">
    <source>
        <dbReference type="ARBA" id="ARBA00007572"/>
    </source>
</evidence>
<dbReference type="InterPro" id="IPR050191">
    <property type="entry name" value="ATP-dep_DNA_ligase"/>
</dbReference>
<dbReference type="EC" id="6.5.1.1" evidence="2"/>
<dbReference type="CDD" id="cd07971">
    <property type="entry name" value="OBF_DNA_ligase_LigD"/>
    <property type="match status" value="1"/>
</dbReference>
<evidence type="ECO:0000256" key="4">
    <source>
        <dbReference type="ARBA" id="ARBA00034003"/>
    </source>
</evidence>
<dbReference type="EMBL" id="BOOY01000016">
    <property type="protein sequence ID" value="GIJ03000.1"/>
    <property type="molecule type" value="Genomic_DNA"/>
</dbReference>
<dbReference type="Proteomes" id="UP000652013">
    <property type="component" value="Unassembled WGS sequence"/>
</dbReference>
<evidence type="ECO:0000313" key="8">
    <source>
        <dbReference type="Proteomes" id="UP000652013"/>
    </source>
</evidence>
<name>A0A8J4DJH6_9ACTN</name>
<keyword evidence="3" id="KW-0436">Ligase</keyword>
<comment type="caution">
    <text evidence="7">The sequence shown here is derived from an EMBL/GenBank/DDBJ whole genome shotgun (WGS) entry which is preliminary data.</text>
</comment>
<evidence type="ECO:0000256" key="3">
    <source>
        <dbReference type="ARBA" id="ARBA00022598"/>
    </source>
</evidence>
<dbReference type="PANTHER" id="PTHR45674:SF4">
    <property type="entry name" value="DNA LIGASE 1"/>
    <property type="match status" value="1"/>
</dbReference>
<dbReference type="InterPro" id="IPR012310">
    <property type="entry name" value="DNA_ligase_ATP-dep_cent"/>
</dbReference>
<dbReference type="Gene3D" id="3.30.1490.70">
    <property type="match status" value="1"/>
</dbReference>
<feature type="compositionally biased region" description="Basic and acidic residues" evidence="5">
    <location>
        <begin position="296"/>
        <end position="309"/>
    </location>
</feature>
<dbReference type="SUPFAM" id="SSF50249">
    <property type="entry name" value="Nucleic acid-binding proteins"/>
    <property type="match status" value="1"/>
</dbReference>
<protein>
    <recommendedName>
        <fullName evidence="2">DNA ligase (ATP)</fullName>
        <ecNumber evidence="2">6.5.1.1</ecNumber>
    </recommendedName>
</protein>
<feature type="region of interest" description="Disordered" evidence="5">
    <location>
        <begin position="290"/>
        <end position="328"/>
    </location>
</feature>
<accession>A0A8J4DJH6</accession>
<dbReference type="CDD" id="cd07906">
    <property type="entry name" value="Adenylation_DNA_ligase_LigD_LigC"/>
    <property type="match status" value="1"/>
</dbReference>